<dbReference type="Proteomes" id="UP000826195">
    <property type="component" value="Unassembled WGS sequence"/>
</dbReference>
<keyword evidence="2" id="KW-1185">Reference proteome</keyword>
<dbReference type="AlphaFoldDB" id="A0AAV7IWQ8"/>
<dbReference type="EMBL" id="JAHXZJ010000374">
    <property type="protein sequence ID" value="KAH0560169.1"/>
    <property type="molecule type" value="Genomic_DNA"/>
</dbReference>
<organism evidence="1 2">
    <name type="scientific">Cotesia glomerata</name>
    <name type="common">Lepidopteran parasitic wasp</name>
    <name type="synonym">Apanteles glomeratus</name>
    <dbReference type="NCBI Taxonomy" id="32391"/>
    <lineage>
        <taxon>Eukaryota</taxon>
        <taxon>Metazoa</taxon>
        <taxon>Ecdysozoa</taxon>
        <taxon>Arthropoda</taxon>
        <taxon>Hexapoda</taxon>
        <taxon>Insecta</taxon>
        <taxon>Pterygota</taxon>
        <taxon>Neoptera</taxon>
        <taxon>Endopterygota</taxon>
        <taxon>Hymenoptera</taxon>
        <taxon>Apocrita</taxon>
        <taxon>Ichneumonoidea</taxon>
        <taxon>Braconidae</taxon>
        <taxon>Microgastrinae</taxon>
        <taxon>Cotesia</taxon>
    </lineage>
</organism>
<dbReference type="GO" id="GO:0006366">
    <property type="term" value="P:transcription by RNA polymerase II"/>
    <property type="evidence" value="ECO:0007669"/>
    <property type="project" value="InterPro"/>
</dbReference>
<protein>
    <submittedName>
        <fullName evidence="1">Uncharacterized protein</fullName>
    </submittedName>
</protein>
<gene>
    <name evidence="1" type="ORF">KQX54_002234</name>
</gene>
<evidence type="ECO:0000313" key="1">
    <source>
        <dbReference type="EMBL" id="KAH0560169.1"/>
    </source>
</evidence>
<name>A0AAV7IWQ8_COTGL</name>
<evidence type="ECO:0000313" key="2">
    <source>
        <dbReference type="Proteomes" id="UP000826195"/>
    </source>
</evidence>
<reference evidence="1 2" key="1">
    <citation type="journal article" date="2021" name="J. Hered.">
        <title>A chromosome-level genome assembly of the parasitoid wasp, Cotesia glomerata (Hymenoptera: Braconidae).</title>
        <authorList>
            <person name="Pinto B.J."/>
            <person name="Weis J.J."/>
            <person name="Gamble T."/>
            <person name="Ode P.J."/>
            <person name="Paul R."/>
            <person name="Zaspel J.M."/>
        </authorList>
    </citation>
    <scope>NUCLEOTIDE SEQUENCE [LARGE SCALE GENOMIC DNA]</scope>
    <source>
        <strain evidence="1">CgM1</strain>
    </source>
</reference>
<dbReference type="InterPro" id="IPR029138">
    <property type="entry name" value="SNAPC5"/>
</dbReference>
<comment type="caution">
    <text evidence="1">The sequence shown here is derived from an EMBL/GenBank/DDBJ whole genome shotgun (WGS) entry which is preliminary data.</text>
</comment>
<proteinExistence type="predicted"/>
<sequence>MESQIKSLIEYRKELGEEDAHLRKIAAQMQEQLSSLEVERLALAQIIAKSKTKTEPEITNIKMSPNSRLKELNLNVPSYFHAKHNVEEEEDEDEY</sequence>
<dbReference type="GO" id="GO:0005634">
    <property type="term" value="C:nucleus"/>
    <property type="evidence" value="ECO:0007669"/>
    <property type="project" value="InterPro"/>
</dbReference>
<accession>A0AAV7IWQ8</accession>
<dbReference type="Pfam" id="PF15497">
    <property type="entry name" value="SNAPC5"/>
    <property type="match status" value="1"/>
</dbReference>
<dbReference type="GO" id="GO:0006384">
    <property type="term" value="P:transcription initiation at RNA polymerase III promoter"/>
    <property type="evidence" value="ECO:0007669"/>
    <property type="project" value="InterPro"/>
</dbReference>